<reference evidence="1" key="2">
    <citation type="journal article" date="2015" name="Fish Shellfish Immunol.">
        <title>Early steps in the European eel (Anguilla anguilla)-Vibrio vulnificus interaction in the gills: Role of the RtxA13 toxin.</title>
        <authorList>
            <person name="Callol A."/>
            <person name="Pajuelo D."/>
            <person name="Ebbesson L."/>
            <person name="Teles M."/>
            <person name="MacKenzie S."/>
            <person name="Amaro C."/>
        </authorList>
    </citation>
    <scope>NUCLEOTIDE SEQUENCE</scope>
</reference>
<sequence length="37" mass="4187">MHSKVFCGSLGIFQGKPKLPHERRLFLDTGETLSNQN</sequence>
<proteinExistence type="predicted"/>
<protein>
    <submittedName>
        <fullName evidence="1">Uncharacterized protein</fullName>
    </submittedName>
</protein>
<accession>A0A0E9SNE0</accession>
<dbReference type="EMBL" id="GBXM01065708">
    <property type="protein sequence ID" value="JAH42869.1"/>
    <property type="molecule type" value="Transcribed_RNA"/>
</dbReference>
<evidence type="ECO:0000313" key="1">
    <source>
        <dbReference type="EMBL" id="JAH42869.1"/>
    </source>
</evidence>
<reference evidence="1" key="1">
    <citation type="submission" date="2014-11" db="EMBL/GenBank/DDBJ databases">
        <authorList>
            <person name="Amaro Gonzalez C."/>
        </authorList>
    </citation>
    <scope>NUCLEOTIDE SEQUENCE</scope>
</reference>
<dbReference type="AlphaFoldDB" id="A0A0E9SNE0"/>
<name>A0A0E9SNE0_ANGAN</name>
<organism evidence="1">
    <name type="scientific">Anguilla anguilla</name>
    <name type="common">European freshwater eel</name>
    <name type="synonym">Muraena anguilla</name>
    <dbReference type="NCBI Taxonomy" id="7936"/>
    <lineage>
        <taxon>Eukaryota</taxon>
        <taxon>Metazoa</taxon>
        <taxon>Chordata</taxon>
        <taxon>Craniata</taxon>
        <taxon>Vertebrata</taxon>
        <taxon>Euteleostomi</taxon>
        <taxon>Actinopterygii</taxon>
        <taxon>Neopterygii</taxon>
        <taxon>Teleostei</taxon>
        <taxon>Anguilliformes</taxon>
        <taxon>Anguillidae</taxon>
        <taxon>Anguilla</taxon>
    </lineage>
</organism>